<evidence type="ECO:0000313" key="1">
    <source>
        <dbReference type="EMBL" id="WOC52586.1"/>
    </source>
</evidence>
<dbReference type="AlphaFoldDB" id="A0AAU0F3Q7"/>
<reference evidence="1" key="1">
    <citation type="submission" date="2023-10" db="EMBL/GenBank/DDBJ databases">
        <title>Characterization and whole genome sequencing of a novel strain of Bergeyella porcorum QD2021 isolated from pig.</title>
        <authorList>
            <person name="Liu G."/>
            <person name="Chen C."/>
            <person name="Han X."/>
        </authorList>
    </citation>
    <scope>NUCLEOTIDE SEQUENCE</scope>
    <source>
        <strain evidence="1">QD2021</strain>
    </source>
</reference>
<sequence>MVSLKERKDALFKITHPYFSKIGFRFDKGIRNKYYRNEKELIYDLGFNFLIKSDFHTNSLLMISFKKVEEIVIEIGMPNNDLIPYKNGENYMITIKHPFYYQIYEQKFSQLDLKTVEDFEQWGHLILEYMEGEGKAFMEHYSYLPNVLKEMDRLEAEGKYWNEILVGLADYDFRGLIISKLCNDPNFNEKIKSRDEVFYNVPQLKEWVPYYEKLKERLKTIEPLHNNP</sequence>
<organism evidence="1 2">
    <name type="scientific">Bergeyella porcorum</name>
    <dbReference type="NCBI Taxonomy" id="1735111"/>
    <lineage>
        <taxon>Bacteria</taxon>
        <taxon>Pseudomonadati</taxon>
        <taxon>Bacteroidota</taxon>
        <taxon>Flavobacteriia</taxon>
        <taxon>Flavobacteriales</taxon>
        <taxon>Weeksellaceae</taxon>
        <taxon>Bergeyella</taxon>
    </lineage>
</organism>
<dbReference type="KEGG" id="bpor:BPO_1939"/>
<evidence type="ECO:0000313" key="2">
    <source>
        <dbReference type="Proteomes" id="UP001432059"/>
    </source>
</evidence>
<protein>
    <recommendedName>
        <fullName evidence="3">DUF4304 domain-containing protein</fullName>
    </recommendedName>
</protein>
<dbReference type="RefSeq" id="WP_327983960.1">
    <property type="nucleotide sequence ID" value="NZ_CP136426.1"/>
</dbReference>
<gene>
    <name evidence="1" type="ORF">BPO_1939</name>
</gene>
<dbReference type="EMBL" id="CP136426">
    <property type="protein sequence ID" value="WOC52586.1"/>
    <property type="molecule type" value="Genomic_DNA"/>
</dbReference>
<keyword evidence="2" id="KW-1185">Reference proteome</keyword>
<evidence type="ECO:0008006" key="3">
    <source>
        <dbReference type="Google" id="ProtNLM"/>
    </source>
</evidence>
<proteinExistence type="predicted"/>
<name>A0AAU0F3Q7_9FLAO</name>
<accession>A0AAU0F3Q7</accession>
<dbReference type="Proteomes" id="UP001432059">
    <property type="component" value="Chromosome"/>
</dbReference>